<accession>A0A1G7BAW6</accession>
<name>A0A1G7BAW6_NIADE</name>
<reference evidence="2" key="1">
    <citation type="submission" date="2016-10" db="EMBL/GenBank/DDBJ databases">
        <authorList>
            <person name="Varghese N."/>
            <person name="Submissions S."/>
        </authorList>
    </citation>
    <scope>NUCLEOTIDE SEQUENCE [LARGE SCALE GENOMIC DNA]</scope>
    <source>
        <strain evidence="2">DSM 25811 / CCM 8410 / LMG 26954 / E90</strain>
    </source>
</reference>
<gene>
    <name evidence="1" type="ORF">SAMN04487894_12814</name>
</gene>
<evidence type="ECO:0000313" key="2">
    <source>
        <dbReference type="Proteomes" id="UP000198757"/>
    </source>
</evidence>
<keyword evidence="2" id="KW-1185">Reference proteome</keyword>
<protein>
    <recommendedName>
        <fullName evidence="3">GRAM domain-containing protein</fullName>
    </recommendedName>
</protein>
<evidence type="ECO:0000313" key="1">
    <source>
        <dbReference type="EMBL" id="SDE23385.1"/>
    </source>
</evidence>
<sequence>MSLELQPAETAIDTWAINYIGPNGKAATGKLTVTNQRLLFLPQHGADSLSLSVYNRKGLLELDKSDIKNVAPQKSFLSKKVLVTMSDNSVHTFNYGVMNIDKLVAAIQNS</sequence>
<evidence type="ECO:0008006" key="3">
    <source>
        <dbReference type="Google" id="ProtNLM"/>
    </source>
</evidence>
<dbReference type="STRING" id="1285928.SAMN04487894_12814"/>
<dbReference type="EMBL" id="FMZO01000028">
    <property type="protein sequence ID" value="SDE23385.1"/>
    <property type="molecule type" value="Genomic_DNA"/>
</dbReference>
<dbReference type="OrthoDB" id="7595227at2"/>
<organism evidence="1 2">
    <name type="scientific">Niabella drilacis (strain DSM 25811 / CCM 8410 / CCUG 62505 / LMG 26954 / E90)</name>
    <dbReference type="NCBI Taxonomy" id="1285928"/>
    <lineage>
        <taxon>Bacteria</taxon>
        <taxon>Pseudomonadati</taxon>
        <taxon>Bacteroidota</taxon>
        <taxon>Chitinophagia</taxon>
        <taxon>Chitinophagales</taxon>
        <taxon>Chitinophagaceae</taxon>
        <taxon>Niabella</taxon>
    </lineage>
</organism>
<dbReference type="RefSeq" id="WP_090393481.1">
    <property type="nucleotide sequence ID" value="NZ_FMZO01000028.1"/>
</dbReference>
<proteinExistence type="predicted"/>
<dbReference type="AlphaFoldDB" id="A0A1G7BAW6"/>
<dbReference type="Proteomes" id="UP000198757">
    <property type="component" value="Unassembled WGS sequence"/>
</dbReference>